<keyword evidence="3" id="KW-1185">Reference proteome</keyword>
<dbReference type="AlphaFoldDB" id="A0A4P9XQS6"/>
<reference evidence="3" key="1">
    <citation type="journal article" date="2018" name="Nat. Microbiol.">
        <title>Leveraging single-cell genomics to expand the fungal tree of life.</title>
        <authorList>
            <person name="Ahrendt S.R."/>
            <person name="Quandt C.A."/>
            <person name="Ciobanu D."/>
            <person name="Clum A."/>
            <person name="Salamov A."/>
            <person name="Andreopoulos B."/>
            <person name="Cheng J.F."/>
            <person name="Woyke T."/>
            <person name="Pelin A."/>
            <person name="Henrissat B."/>
            <person name="Reynolds N.K."/>
            <person name="Benny G.L."/>
            <person name="Smith M.E."/>
            <person name="James T.Y."/>
            <person name="Grigoriev I.V."/>
        </authorList>
    </citation>
    <scope>NUCLEOTIDE SEQUENCE [LARGE SCALE GENOMIC DNA]</scope>
    <source>
        <strain evidence="3">RSA 1356</strain>
    </source>
</reference>
<protein>
    <recommendedName>
        <fullName evidence="4">S-adenosyl-L-methionine-dependent methyltransferase</fullName>
    </recommendedName>
</protein>
<evidence type="ECO:0000313" key="2">
    <source>
        <dbReference type="EMBL" id="RKP08413.1"/>
    </source>
</evidence>
<dbReference type="SUPFAM" id="SSF53335">
    <property type="entry name" value="S-adenosyl-L-methionine-dependent methyltransferases"/>
    <property type="match status" value="1"/>
</dbReference>
<name>A0A4P9XQS6_9FUNG</name>
<dbReference type="OrthoDB" id="2013972at2759"/>
<dbReference type="Proteomes" id="UP000271241">
    <property type="component" value="Unassembled WGS sequence"/>
</dbReference>
<sequence length="327" mass="36511">MGKPLSRPSLSPFKTGDVAAARQAKRTNSTASSEGTHSLGSRKRRGNAFMRIVTRRGSREHEEVVELGAPLEYVPVTDPQISYHNVTSAVVGTACAAPIDMPKRVLDVGVSCPHWMLELADELPESEIIGIDSQPMPRDTVLPGNCTFQIVSLRQNPHLPFPDSHFDYIRHRLLNVEIPVLVRQQYMNECVRATASGGWVEFCQFVGAPDQTGEFVTTWQTLFDTASRERLVPTYRMAHISEMMAMAGLTDIQSQEFRLPAGDWAGPVGMFAWNCMRGGTIEMAPRVARVCEIPEETIYELLPPLLQELNRTQGYISIMVYTGRKVY</sequence>
<feature type="compositionally biased region" description="Polar residues" evidence="1">
    <location>
        <begin position="26"/>
        <end position="39"/>
    </location>
</feature>
<dbReference type="EMBL" id="KZ992605">
    <property type="protein sequence ID" value="RKP08413.1"/>
    <property type="molecule type" value="Genomic_DNA"/>
</dbReference>
<organism evidence="2 3">
    <name type="scientific">Thamnocephalis sphaerospora</name>
    <dbReference type="NCBI Taxonomy" id="78915"/>
    <lineage>
        <taxon>Eukaryota</taxon>
        <taxon>Fungi</taxon>
        <taxon>Fungi incertae sedis</taxon>
        <taxon>Zoopagomycota</taxon>
        <taxon>Zoopagomycotina</taxon>
        <taxon>Zoopagomycetes</taxon>
        <taxon>Zoopagales</taxon>
        <taxon>Sigmoideomycetaceae</taxon>
        <taxon>Thamnocephalis</taxon>
    </lineage>
</organism>
<evidence type="ECO:0000256" key="1">
    <source>
        <dbReference type="SAM" id="MobiDB-lite"/>
    </source>
</evidence>
<dbReference type="CDD" id="cd02440">
    <property type="entry name" value="AdoMet_MTases"/>
    <property type="match status" value="1"/>
</dbReference>
<accession>A0A4P9XQS6</accession>
<evidence type="ECO:0008006" key="4">
    <source>
        <dbReference type="Google" id="ProtNLM"/>
    </source>
</evidence>
<feature type="region of interest" description="Disordered" evidence="1">
    <location>
        <begin position="1"/>
        <end position="48"/>
    </location>
</feature>
<dbReference type="Gene3D" id="3.40.50.150">
    <property type="entry name" value="Vaccinia Virus protein VP39"/>
    <property type="match status" value="1"/>
</dbReference>
<evidence type="ECO:0000313" key="3">
    <source>
        <dbReference type="Proteomes" id="UP000271241"/>
    </source>
</evidence>
<gene>
    <name evidence="2" type="ORF">THASP1DRAFT_29771</name>
</gene>
<dbReference type="InterPro" id="IPR029063">
    <property type="entry name" value="SAM-dependent_MTases_sf"/>
</dbReference>
<proteinExistence type="predicted"/>